<dbReference type="RefSeq" id="WP_136839186.1">
    <property type="nucleotide sequence ID" value="NZ_SWBR01000001.1"/>
</dbReference>
<dbReference type="OrthoDB" id="109075at2"/>
<name>A0A4U1CW13_9SPHI</name>
<feature type="transmembrane region" description="Helical" evidence="6">
    <location>
        <begin position="257"/>
        <end position="281"/>
    </location>
</feature>
<dbReference type="GO" id="GO:0005886">
    <property type="term" value="C:plasma membrane"/>
    <property type="evidence" value="ECO:0007669"/>
    <property type="project" value="UniProtKB-SubCell"/>
</dbReference>
<feature type="transmembrane region" description="Helical" evidence="6">
    <location>
        <begin position="82"/>
        <end position="103"/>
    </location>
</feature>
<organism evidence="7 8">
    <name type="scientific">Pedobacter polaris</name>
    <dbReference type="NCBI Taxonomy" id="2571273"/>
    <lineage>
        <taxon>Bacteria</taxon>
        <taxon>Pseudomonadati</taxon>
        <taxon>Bacteroidota</taxon>
        <taxon>Sphingobacteriia</taxon>
        <taxon>Sphingobacteriales</taxon>
        <taxon>Sphingobacteriaceae</taxon>
        <taxon>Pedobacter</taxon>
    </lineage>
</organism>
<protein>
    <recommendedName>
        <fullName evidence="9">Polysaccharide biosynthesis protein</fullName>
    </recommendedName>
</protein>
<dbReference type="PANTHER" id="PTHR30250:SF11">
    <property type="entry name" value="O-ANTIGEN TRANSPORTER-RELATED"/>
    <property type="match status" value="1"/>
</dbReference>
<gene>
    <name evidence="7" type="ORF">FA048_05455</name>
</gene>
<dbReference type="Pfam" id="PF13440">
    <property type="entry name" value="Polysacc_synt_3"/>
    <property type="match status" value="1"/>
</dbReference>
<evidence type="ECO:0008006" key="9">
    <source>
        <dbReference type="Google" id="ProtNLM"/>
    </source>
</evidence>
<accession>A0A4U1CW13</accession>
<proteinExistence type="predicted"/>
<evidence type="ECO:0000256" key="6">
    <source>
        <dbReference type="SAM" id="Phobius"/>
    </source>
</evidence>
<feature type="transmembrane region" description="Helical" evidence="6">
    <location>
        <begin position="228"/>
        <end position="251"/>
    </location>
</feature>
<sequence>MGLKMVEYDKNILKLFTGTAMAQAISFLVIPLIAKQYGPEQYGIYAGFLASVTILSILTTGKYELAIMMPDNNAEVIILMQLCNWINLLVCGVISLVMIFSPLSSLNWVFGIELKSRLIFLIIPLATFLLGSFQVLNYWFVREKMFAVLSLNKILRSFLFGFFALFLGFFWPQAIWLAMSLMLSHLFSNLFLRQRIKGFSLRPTLLLTAEKRMRFKEIGKKYSKFPTYILPAELMNVICAQLPVFVFLWAFNPKESGYFSFILTLLNIPISLLAGAILDVFKERASKDYRETGSCRKAYMSTFKKMLMISIFPFILLYFFGNDVIVLLFGDQWAPAGKFLNILLLMFFFKFISSPLSFIFYIVNRQKEDFIWHIYILATTLLVLYIGAVIYKDIFITVKLYSINFSIIYLIYLVRSFQLSKQKSTI</sequence>
<dbReference type="InterPro" id="IPR050833">
    <property type="entry name" value="Poly_Biosynth_Transport"/>
</dbReference>
<evidence type="ECO:0000256" key="5">
    <source>
        <dbReference type="ARBA" id="ARBA00023136"/>
    </source>
</evidence>
<keyword evidence="3 6" id="KW-0812">Transmembrane</keyword>
<comment type="caution">
    <text evidence="7">The sequence shown here is derived from an EMBL/GenBank/DDBJ whole genome shotgun (WGS) entry which is preliminary data.</text>
</comment>
<evidence type="ECO:0000256" key="1">
    <source>
        <dbReference type="ARBA" id="ARBA00004651"/>
    </source>
</evidence>
<dbReference type="Proteomes" id="UP000309488">
    <property type="component" value="Unassembled WGS sequence"/>
</dbReference>
<feature type="transmembrane region" description="Helical" evidence="6">
    <location>
        <begin position="12"/>
        <end position="30"/>
    </location>
</feature>
<evidence type="ECO:0000256" key="2">
    <source>
        <dbReference type="ARBA" id="ARBA00022475"/>
    </source>
</evidence>
<feature type="transmembrane region" description="Helical" evidence="6">
    <location>
        <begin position="342"/>
        <end position="363"/>
    </location>
</feature>
<reference evidence="7 8" key="1">
    <citation type="submission" date="2019-04" db="EMBL/GenBank/DDBJ databases">
        <title>Pedobacter sp. RP-3-22 sp. nov., isolated from Arctic soil.</title>
        <authorList>
            <person name="Dahal R.H."/>
            <person name="Kim D.-U."/>
        </authorList>
    </citation>
    <scope>NUCLEOTIDE SEQUENCE [LARGE SCALE GENOMIC DNA]</scope>
    <source>
        <strain evidence="7 8">RP-3-22</strain>
    </source>
</reference>
<feature type="transmembrane region" description="Helical" evidence="6">
    <location>
        <begin position="394"/>
        <end position="414"/>
    </location>
</feature>
<keyword evidence="2" id="KW-1003">Cell membrane</keyword>
<feature type="transmembrane region" description="Helical" evidence="6">
    <location>
        <begin position="118"/>
        <end position="141"/>
    </location>
</feature>
<feature type="transmembrane region" description="Helical" evidence="6">
    <location>
        <begin position="175"/>
        <end position="192"/>
    </location>
</feature>
<feature type="transmembrane region" description="Helical" evidence="6">
    <location>
        <begin position="42"/>
        <end position="61"/>
    </location>
</feature>
<feature type="transmembrane region" description="Helical" evidence="6">
    <location>
        <begin position="153"/>
        <end position="169"/>
    </location>
</feature>
<dbReference type="AlphaFoldDB" id="A0A4U1CW13"/>
<evidence type="ECO:0000313" key="7">
    <source>
        <dbReference type="EMBL" id="TKC13063.1"/>
    </source>
</evidence>
<feature type="transmembrane region" description="Helical" evidence="6">
    <location>
        <begin position="306"/>
        <end position="330"/>
    </location>
</feature>
<evidence type="ECO:0000256" key="4">
    <source>
        <dbReference type="ARBA" id="ARBA00022989"/>
    </source>
</evidence>
<keyword evidence="5 6" id="KW-0472">Membrane</keyword>
<evidence type="ECO:0000313" key="8">
    <source>
        <dbReference type="Proteomes" id="UP000309488"/>
    </source>
</evidence>
<dbReference type="PANTHER" id="PTHR30250">
    <property type="entry name" value="PST FAMILY PREDICTED COLANIC ACID TRANSPORTER"/>
    <property type="match status" value="1"/>
</dbReference>
<evidence type="ECO:0000256" key="3">
    <source>
        <dbReference type="ARBA" id="ARBA00022692"/>
    </source>
</evidence>
<keyword evidence="4 6" id="KW-1133">Transmembrane helix</keyword>
<keyword evidence="8" id="KW-1185">Reference proteome</keyword>
<dbReference type="EMBL" id="SWBR01000001">
    <property type="protein sequence ID" value="TKC13063.1"/>
    <property type="molecule type" value="Genomic_DNA"/>
</dbReference>
<comment type="subcellular location">
    <subcellularLocation>
        <location evidence="1">Cell membrane</location>
        <topology evidence="1">Multi-pass membrane protein</topology>
    </subcellularLocation>
</comment>
<feature type="transmembrane region" description="Helical" evidence="6">
    <location>
        <begin position="370"/>
        <end position="388"/>
    </location>
</feature>